<name>A0A396GHH6_MEDTR</name>
<gene>
    <name evidence="2" type="ORF">MtrunA17_Chr8g0356581</name>
</gene>
<dbReference type="InterPro" id="IPR013103">
    <property type="entry name" value="RVT_2"/>
</dbReference>
<evidence type="ECO:0000313" key="2">
    <source>
        <dbReference type="EMBL" id="RHN40612.1"/>
    </source>
</evidence>
<feature type="domain" description="Reverse transcriptase Ty1/copia-type" evidence="1">
    <location>
        <begin position="2"/>
        <end position="63"/>
    </location>
</feature>
<dbReference type="EMBL" id="PSQE01000008">
    <property type="protein sequence ID" value="RHN40612.1"/>
    <property type="molecule type" value="Genomic_DNA"/>
</dbReference>
<organism evidence="2">
    <name type="scientific">Medicago truncatula</name>
    <name type="common">Barrel medic</name>
    <name type="synonym">Medicago tribuloides</name>
    <dbReference type="NCBI Taxonomy" id="3880"/>
    <lineage>
        <taxon>Eukaryota</taxon>
        <taxon>Viridiplantae</taxon>
        <taxon>Streptophyta</taxon>
        <taxon>Embryophyta</taxon>
        <taxon>Tracheophyta</taxon>
        <taxon>Spermatophyta</taxon>
        <taxon>Magnoliopsida</taxon>
        <taxon>eudicotyledons</taxon>
        <taxon>Gunneridae</taxon>
        <taxon>Pentapetalae</taxon>
        <taxon>rosids</taxon>
        <taxon>fabids</taxon>
        <taxon>Fabales</taxon>
        <taxon>Fabaceae</taxon>
        <taxon>Papilionoideae</taxon>
        <taxon>50 kb inversion clade</taxon>
        <taxon>NPAAA clade</taxon>
        <taxon>Hologalegina</taxon>
        <taxon>IRL clade</taxon>
        <taxon>Trifolieae</taxon>
        <taxon>Medicago</taxon>
    </lineage>
</organism>
<dbReference type="Gramene" id="rna46782">
    <property type="protein sequence ID" value="RHN40612.1"/>
    <property type="gene ID" value="gene46782"/>
</dbReference>
<dbReference type="Proteomes" id="UP000265566">
    <property type="component" value="Chromosome 8"/>
</dbReference>
<sequence length="143" mass="16896">MCENFSNLMQSEFEMSMMGELRFFLGLQIKQREDGIFIFQEKYIRDLLTKYKMNEAKIMSTSMHPSSSLDKDEQERTIILILQHIVMLILPETKLKEKAQAEHVNFLIKLSSVGHVENKIQLLYLLLKLNMYQLQVVALRYYG</sequence>
<keyword evidence="2" id="KW-0695">RNA-directed DNA polymerase</keyword>
<reference evidence="2" key="1">
    <citation type="journal article" date="2018" name="Nat. Plants">
        <title>Whole-genome landscape of Medicago truncatula symbiotic genes.</title>
        <authorList>
            <person name="Pecrix Y."/>
            <person name="Gamas P."/>
            <person name="Carrere S."/>
        </authorList>
    </citation>
    <scope>NUCLEOTIDE SEQUENCE</scope>
    <source>
        <tissue evidence="2">Leaves</tissue>
    </source>
</reference>
<evidence type="ECO:0000259" key="1">
    <source>
        <dbReference type="Pfam" id="PF07727"/>
    </source>
</evidence>
<protein>
    <submittedName>
        <fullName evidence="2">Putative reverse transcriptase, RNA-dependent DNA polymerase</fullName>
    </submittedName>
</protein>
<dbReference type="AlphaFoldDB" id="A0A396GHH6"/>
<keyword evidence="2" id="KW-0808">Transferase</keyword>
<dbReference type="GO" id="GO:0003964">
    <property type="term" value="F:RNA-directed DNA polymerase activity"/>
    <property type="evidence" value="ECO:0007669"/>
    <property type="project" value="UniProtKB-KW"/>
</dbReference>
<keyword evidence="2" id="KW-0548">Nucleotidyltransferase</keyword>
<comment type="caution">
    <text evidence="2">The sequence shown here is derived from an EMBL/GenBank/DDBJ whole genome shotgun (WGS) entry which is preliminary data.</text>
</comment>
<accession>A0A396GHH6</accession>
<proteinExistence type="predicted"/>
<dbReference type="Pfam" id="PF07727">
    <property type="entry name" value="RVT_2"/>
    <property type="match status" value="1"/>
</dbReference>